<organism evidence="2 4">
    <name type="scientific">Paenibacillus jilunlii</name>
    <dbReference type="NCBI Taxonomy" id="682956"/>
    <lineage>
        <taxon>Bacteria</taxon>
        <taxon>Bacillati</taxon>
        <taxon>Bacillota</taxon>
        <taxon>Bacilli</taxon>
        <taxon>Bacillales</taxon>
        <taxon>Paenibacillaceae</taxon>
        <taxon>Paenibacillus</taxon>
    </lineage>
</organism>
<dbReference type="SUPFAM" id="SSF53474">
    <property type="entry name" value="alpha/beta-Hydrolases"/>
    <property type="match status" value="1"/>
</dbReference>
<dbReference type="Proteomes" id="UP000182783">
    <property type="component" value="Unassembled WGS sequence"/>
</dbReference>
<dbReference type="RefSeq" id="WP_062522826.1">
    <property type="nucleotide sequence ID" value="NZ_CP048429.1"/>
</dbReference>
<name>A0A1G9W1K1_9BACL</name>
<dbReference type="PANTHER" id="PTHR15394:SF3">
    <property type="entry name" value="SERINE HYDROLASE RBBP9"/>
    <property type="match status" value="1"/>
</dbReference>
<dbReference type="EMBL" id="LIPY01000108">
    <property type="protein sequence ID" value="KWX76063.1"/>
    <property type="molecule type" value="Genomic_DNA"/>
</dbReference>
<reference evidence="2 4" key="2">
    <citation type="submission" date="2016-10" db="EMBL/GenBank/DDBJ databases">
        <authorList>
            <person name="de Groot N.N."/>
        </authorList>
    </citation>
    <scope>NUCLEOTIDE SEQUENCE [LARGE SCALE GENOMIC DNA]</scope>
    <source>
        <strain evidence="2 4">CGMCC 1.10239</strain>
    </source>
</reference>
<reference evidence="1 3" key="1">
    <citation type="submission" date="2015-08" db="EMBL/GenBank/DDBJ databases">
        <title>Genome of Paenibacillus jilunlii.</title>
        <authorList>
            <person name="Sant'Anna F.H."/>
            <person name="Ambrosini A."/>
            <person name="Souza R."/>
            <person name="Bach E."/>
            <person name="Fernandes G."/>
            <person name="Balsanelli E."/>
            <person name="Baura V.A."/>
            <person name="Pedrosa F.O."/>
            <person name="Souza E.M."/>
            <person name="Passaglia L."/>
        </authorList>
    </citation>
    <scope>NUCLEOTIDE SEQUENCE [LARGE SCALE GENOMIC DNA]</scope>
    <source>
        <strain evidence="1 3">DSM 23019</strain>
    </source>
</reference>
<dbReference type="GO" id="GO:0016787">
    <property type="term" value="F:hydrolase activity"/>
    <property type="evidence" value="ECO:0007669"/>
    <property type="project" value="InterPro"/>
</dbReference>
<dbReference type="InterPro" id="IPR010662">
    <property type="entry name" value="RBBP9/YdeN"/>
</dbReference>
<evidence type="ECO:0000313" key="1">
    <source>
        <dbReference type="EMBL" id="KWX76063.1"/>
    </source>
</evidence>
<sequence>MVKRSFLILYGLGGSGPDHWQTWLSQELLERGETVYYPEFPGKDQPQRQDWMETLEQVTADIPEEEEVTVIAHSLACILWFHYACSAPRRTMKQAILVSPVSPATDFAEVASFFPIPVNLEEVVSGAERTVFVHSSADPFCPVEDAVPYMKLGLPNLILPNSGHINVESGHGPWPMMLELCLRNSVILP</sequence>
<keyword evidence="3" id="KW-1185">Reference proteome</keyword>
<accession>A0A1G9W1K1</accession>
<dbReference type="OrthoDB" id="9804993at2"/>
<protein>
    <submittedName>
        <fullName evidence="2">Uncharacterized protein</fullName>
    </submittedName>
</protein>
<evidence type="ECO:0000313" key="4">
    <source>
        <dbReference type="Proteomes" id="UP000182783"/>
    </source>
</evidence>
<dbReference type="InterPro" id="IPR029058">
    <property type="entry name" value="AB_hydrolase_fold"/>
</dbReference>
<evidence type="ECO:0000313" key="3">
    <source>
        <dbReference type="Proteomes" id="UP000070252"/>
    </source>
</evidence>
<dbReference type="Pfam" id="PF06821">
    <property type="entry name" value="Ser_hydrolase"/>
    <property type="match status" value="1"/>
</dbReference>
<evidence type="ECO:0000313" key="2">
    <source>
        <dbReference type="EMBL" id="SDM78213.1"/>
    </source>
</evidence>
<dbReference type="Gene3D" id="3.40.50.1820">
    <property type="entry name" value="alpha/beta hydrolase"/>
    <property type="match status" value="1"/>
</dbReference>
<gene>
    <name evidence="1" type="ORF">AML91_11075</name>
    <name evidence="2" type="ORF">SAMN05216191_11866</name>
</gene>
<proteinExistence type="predicted"/>
<dbReference type="AlphaFoldDB" id="A0A1G9W1K1"/>
<dbReference type="EMBL" id="FNGM01000018">
    <property type="protein sequence ID" value="SDM78213.1"/>
    <property type="molecule type" value="Genomic_DNA"/>
</dbReference>
<dbReference type="PANTHER" id="PTHR15394">
    <property type="entry name" value="SERINE HYDROLASE RBBP9"/>
    <property type="match status" value="1"/>
</dbReference>
<dbReference type="Proteomes" id="UP000070252">
    <property type="component" value="Unassembled WGS sequence"/>
</dbReference>